<gene>
    <name evidence="3" type="ORF">FHS60_000943</name>
</gene>
<evidence type="ECO:0000256" key="1">
    <source>
        <dbReference type="SAM" id="SignalP"/>
    </source>
</evidence>
<dbReference type="PROSITE" id="PS51257">
    <property type="entry name" value="PROKAR_LIPOPROTEIN"/>
    <property type="match status" value="1"/>
</dbReference>
<sequence length="244" mass="26183">MKSFLSLALFAFMVIFTSCSITLNTNEKKPQKTVDRTFNLRDFQNIKMESVANVRFTQGNTYKVTATAFRPGIDTVYVKENTLYITTRRNLKNNNSRCTIEVTAPSLRSLEQEGVGNFTCQALNTKELDISLEGVGSASFGNVSCTSLEVDCEGVGSLSHSNFTVSGNASFDFSGVGSGTFSVKSNNCKLESSGVGSITATVNCKSVVANCSGIGSITLKGHTNKLKKTNSSLGKINTKGLEVK</sequence>
<reference evidence="3 4" key="1">
    <citation type="submission" date="2020-08" db="EMBL/GenBank/DDBJ databases">
        <title>Genomic Encyclopedia of Type Strains, Phase IV (KMG-IV): sequencing the most valuable type-strain genomes for metagenomic binning, comparative biology and taxonomic classification.</title>
        <authorList>
            <person name="Goeker M."/>
        </authorList>
    </citation>
    <scope>NUCLEOTIDE SEQUENCE [LARGE SCALE GENOMIC DNA]</scope>
    <source>
        <strain evidence="3 4">DSM 22548</strain>
    </source>
</reference>
<dbReference type="Pfam" id="PF10988">
    <property type="entry name" value="DUF2807"/>
    <property type="match status" value="2"/>
</dbReference>
<protein>
    <recommendedName>
        <fullName evidence="2">Putative auto-transporter adhesin head GIN domain-containing protein</fullName>
    </recommendedName>
</protein>
<evidence type="ECO:0000313" key="4">
    <source>
        <dbReference type="Proteomes" id="UP000541425"/>
    </source>
</evidence>
<dbReference type="RefSeq" id="WP_183695546.1">
    <property type="nucleotide sequence ID" value="NZ_JACICA010000003.1"/>
</dbReference>
<dbReference type="EMBL" id="JACICA010000003">
    <property type="protein sequence ID" value="MBB3702485.1"/>
    <property type="molecule type" value="Genomic_DNA"/>
</dbReference>
<evidence type="ECO:0000313" key="3">
    <source>
        <dbReference type="EMBL" id="MBB3702485.1"/>
    </source>
</evidence>
<name>A0A7W5XXR8_9BACT</name>
<keyword evidence="1" id="KW-0732">Signal</keyword>
<proteinExistence type="predicted"/>
<feature type="chain" id="PRO_5030943048" description="Putative auto-transporter adhesin head GIN domain-containing protein" evidence="1">
    <location>
        <begin position="21"/>
        <end position="244"/>
    </location>
</feature>
<dbReference type="AlphaFoldDB" id="A0A7W5XXR8"/>
<evidence type="ECO:0000259" key="2">
    <source>
        <dbReference type="Pfam" id="PF10988"/>
    </source>
</evidence>
<feature type="domain" description="Putative auto-transporter adhesin head GIN" evidence="2">
    <location>
        <begin position="42"/>
        <end position="161"/>
    </location>
</feature>
<feature type="domain" description="Putative auto-transporter adhesin head GIN" evidence="2">
    <location>
        <begin position="177"/>
        <end position="243"/>
    </location>
</feature>
<dbReference type="InterPro" id="IPR021255">
    <property type="entry name" value="DUF2807"/>
</dbReference>
<comment type="caution">
    <text evidence="3">The sequence shown here is derived from an EMBL/GenBank/DDBJ whole genome shotgun (WGS) entry which is preliminary data.</text>
</comment>
<accession>A0A7W5XXR8</accession>
<feature type="signal peptide" evidence="1">
    <location>
        <begin position="1"/>
        <end position="20"/>
    </location>
</feature>
<dbReference type="Gene3D" id="2.160.20.120">
    <property type="match status" value="1"/>
</dbReference>
<dbReference type="Proteomes" id="UP000541425">
    <property type="component" value="Unassembled WGS sequence"/>
</dbReference>
<organism evidence="3 4">
    <name type="scientific">Alloprevotella rava</name>
    <dbReference type="NCBI Taxonomy" id="671218"/>
    <lineage>
        <taxon>Bacteria</taxon>
        <taxon>Pseudomonadati</taxon>
        <taxon>Bacteroidota</taxon>
        <taxon>Bacteroidia</taxon>
        <taxon>Bacteroidales</taxon>
        <taxon>Prevotellaceae</taxon>
        <taxon>Alloprevotella</taxon>
    </lineage>
</organism>